<dbReference type="Gene3D" id="3.30.420.10">
    <property type="entry name" value="Ribonuclease H-like superfamily/Ribonuclease H"/>
    <property type="match status" value="1"/>
</dbReference>
<dbReference type="InterPro" id="IPR001584">
    <property type="entry name" value="Integrase_cat-core"/>
</dbReference>
<dbReference type="GO" id="GO:0032196">
    <property type="term" value="P:transposition"/>
    <property type="evidence" value="ECO:0007669"/>
    <property type="project" value="TreeGrafter"/>
</dbReference>
<evidence type="ECO:0000256" key="1">
    <source>
        <dbReference type="ARBA" id="ARBA00023172"/>
    </source>
</evidence>
<dbReference type="InterPro" id="IPR036397">
    <property type="entry name" value="RNaseH_sf"/>
</dbReference>
<dbReference type="InterPro" id="IPR053392">
    <property type="entry name" value="Transposase_IS30-like"/>
</dbReference>
<accession>A0A0H5Q816</accession>
<dbReference type="AlphaFoldDB" id="A0A0H5Q816"/>
<reference evidence="3" key="2">
    <citation type="submission" date="2015-07" db="EMBL/GenBank/DDBJ databases">
        <title>Plasmids, circular viruses and viroids from rat gut.</title>
        <authorList>
            <person name="Jorgensen T.J."/>
            <person name="Hansen M.A."/>
            <person name="Xu Z."/>
            <person name="Tabak M.A."/>
            <person name="Sorensen S.J."/>
            <person name="Hansen L.H."/>
        </authorList>
    </citation>
    <scope>NUCLEOTIDE SEQUENCE</scope>
    <source>
        <strain evidence="3">RGRH1859</strain>
    </source>
</reference>
<reference evidence="3" key="1">
    <citation type="submission" date="2015-06" db="EMBL/GenBank/DDBJ databases">
        <authorList>
            <person name="Joergensen T."/>
        </authorList>
    </citation>
    <scope>NUCLEOTIDE SEQUENCE</scope>
    <source>
        <strain evidence="3">RGRH1859</strain>
    </source>
</reference>
<name>A0A0H5Q816_9ZZZZ</name>
<dbReference type="InterPro" id="IPR025246">
    <property type="entry name" value="IS30-like_HTH"/>
</dbReference>
<dbReference type="PANTHER" id="PTHR10948">
    <property type="entry name" value="TRANSPOSASE"/>
    <property type="match status" value="1"/>
</dbReference>
<sequence length="315" mass="37219">MGQITKAQRYTIFVMYQKGYSRSSIAEAIGKDKSVISRELKRNANSKGQYVLTTAQQLADIRKERLKRKRKLTSEVTNRINRYLRREQWSPEQIVGYCERQGYNMVHKSLIYEYIRRDKESGGDLWKYCRHKLKKRRRHVGKCPQIKERKPISELPQAAKNKEFGHWQLDLIVGPQNRDAMVTLTEVHTNLSLIRKSRHGKNAMDIADLVVEMLRPYKKAVYSILTDNGSEFADYKYIERHLKTQVYFADPYSSWQKGAVEYANKLYRQYIPKDANFDDFTDEQIKQIQDKINRRPRAKLNFNAPLTVFNNKLLT</sequence>
<dbReference type="InterPro" id="IPR012337">
    <property type="entry name" value="RNaseH-like_sf"/>
</dbReference>
<dbReference type="GO" id="GO:0006310">
    <property type="term" value="P:DNA recombination"/>
    <property type="evidence" value="ECO:0007669"/>
    <property type="project" value="UniProtKB-KW"/>
</dbReference>
<dbReference type="Pfam" id="PF00665">
    <property type="entry name" value="rve"/>
    <property type="match status" value="1"/>
</dbReference>
<dbReference type="NCBIfam" id="NF033563">
    <property type="entry name" value="transpos_IS30"/>
    <property type="match status" value="1"/>
</dbReference>
<evidence type="ECO:0000313" key="3">
    <source>
        <dbReference type="EMBL" id="CRY98156.1"/>
    </source>
</evidence>
<dbReference type="InterPro" id="IPR051917">
    <property type="entry name" value="Transposase-Integrase"/>
</dbReference>
<proteinExistence type="predicted"/>
<evidence type="ECO:0000259" key="2">
    <source>
        <dbReference type="PROSITE" id="PS50994"/>
    </source>
</evidence>
<dbReference type="PANTHER" id="PTHR10948:SF23">
    <property type="entry name" value="TRANSPOSASE INSI FOR INSERTION SEQUENCE ELEMENT IS30A-RELATED"/>
    <property type="match status" value="1"/>
</dbReference>
<dbReference type="GO" id="GO:0015074">
    <property type="term" value="P:DNA integration"/>
    <property type="evidence" value="ECO:0007669"/>
    <property type="project" value="InterPro"/>
</dbReference>
<dbReference type="PROSITE" id="PS50994">
    <property type="entry name" value="INTEGRASE"/>
    <property type="match status" value="1"/>
</dbReference>
<dbReference type="SUPFAM" id="SSF53098">
    <property type="entry name" value="Ribonuclease H-like"/>
    <property type="match status" value="1"/>
</dbReference>
<keyword evidence="1" id="KW-0233">DNA recombination</keyword>
<feature type="domain" description="Integrase catalytic" evidence="2">
    <location>
        <begin position="152"/>
        <end position="313"/>
    </location>
</feature>
<dbReference type="Pfam" id="PF13936">
    <property type="entry name" value="HTH_38"/>
    <property type="match status" value="1"/>
</dbReference>
<dbReference type="GO" id="GO:0003676">
    <property type="term" value="F:nucleic acid binding"/>
    <property type="evidence" value="ECO:0007669"/>
    <property type="project" value="InterPro"/>
</dbReference>
<dbReference type="EMBL" id="LN854352">
    <property type="protein sequence ID" value="CRY98156.1"/>
    <property type="molecule type" value="Genomic_DNA"/>
</dbReference>
<protein>
    <recommendedName>
        <fullName evidence="2">Integrase catalytic domain-containing protein</fullName>
    </recommendedName>
</protein>
<organism evidence="3">
    <name type="scientific">uncultured prokaryote</name>
    <dbReference type="NCBI Taxonomy" id="198431"/>
    <lineage>
        <taxon>unclassified sequences</taxon>
        <taxon>environmental samples</taxon>
    </lineage>
</organism>
<dbReference type="GO" id="GO:0004803">
    <property type="term" value="F:transposase activity"/>
    <property type="evidence" value="ECO:0007669"/>
    <property type="project" value="TreeGrafter"/>
</dbReference>